<dbReference type="SMART" id="SM00233">
    <property type="entry name" value="PH"/>
    <property type="match status" value="1"/>
</dbReference>
<feature type="compositionally biased region" description="Low complexity" evidence="1">
    <location>
        <begin position="83"/>
        <end position="100"/>
    </location>
</feature>
<evidence type="ECO:0000256" key="1">
    <source>
        <dbReference type="SAM" id="MobiDB-lite"/>
    </source>
</evidence>
<evidence type="ECO:0000313" key="3">
    <source>
        <dbReference type="EMBL" id="CAE8678837.1"/>
    </source>
</evidence>
<dbReference type="InterPro" id="IPR001849">
    <property type="entry name" value="PH_domain"/>
</dbReference>
<dbReference type="InterPro" id="IPR011993">
    <property type="entry name" value="PH-like_dom_sf"/>
</dbReference>
<organism evidence="3 4">
    <name type="scientific">Polarella glacialis</name>
    <name type="common">Dinoflagellate</name>
    <dbReference type="NCBI Taxonomy" id="89957"/>
    <lineage>
        <taxon>Eukaryota</taxon>
        <taxon>Sar</taxon>
        <taxon>Alveolata</taxon>
        <taxon>Dinophyceae</taxon>
        <taxon>Suessiales</taxon>
        <taxon>Suessiaceae</taxon>
        <taxon>Polarella</taxon>
    </lineage>
</organism>
<feature type="compositionally biased region" description="Polar residues" evidence="1">
    <location>
        <begin position="101"/>
        <end position="110"/>
    </location>
</feature>
<feature type="non-terminal residue" evidence="3">
    <location>
        <position position="1"/>
    </location>
</feature>
<sequence length="279" mass="30750">ESSLAPLRWKMLRSGRPQTLQFQLYNLRRESPTSAAAGASRPVPWSGGASLLPWKAGMQLLPRADFKEAVGKDRLQQTMLKTSNNNNSNNSNNNNSNNNNKSRSLPSTSTGPGILGAEFLKWGRNGKPKKRYVEFDQILMAIVWKNTAEDASPVGVISLASIQDICVGVQTPLLLNVQSAKHPHLQAALTWSVVAAERTLDLQADSVDQQKEWVLGLRLAYRQLTASQLQKGFSSPMIPKAWEAKQKAYPEKFRSNLCELRSACAKLQADGALGVFKHV</sequence>
<feature type="region of interest" description="Disordered" evidence="1">
    <location>
        <begin position="81"/>
        <end position="110"/>
    </location>
</feature>
<protein>
    <recommendedName>
        <fullName evidence="2">PH domain-containing protein</fullName>
    </recommendedName>
</protein>
<name>A0A813JCJ2_POLGL</name>
<reference evidence="3" key="1">
    <citation type="submission" date="2021-02" db="EMBL/GenBank/DDBJ databases">
        <authorList>
            <person name="Dougan E. K."/>
            <person name="Rhodes N."/>
            <person name="Thang M."/>
            <person name="Chan C."/>
        </authorList>
    </citation>
    <scope>NUCLEOTIDE SEQUENCE</scope>
</reference>
<comment type="caution">
    <text evidence="3">The sequence shown here is derived from an EMBL/GenBank/DDBJ whole genome shotgun (WGS) entry which is preliminary data.</text>
</comment>
<feature type="domain" description="PH" evidence="2">
    <location>
        <begin position="113"/>
        <end position="224"/>
    </location>
</feature>
<dbReference type="Pfam" id="PF00169">
    <property type="entry name" value="PH"/>
    <property type="match status" value="1"/>
</dbReference>
<dbReference type="Proteomes" id="UP000626109">
    <property type="component" value="Unassembled WGS sequence"/>
</dbReference>
<evidence type="ECO:0000313" key="4">
    <source>
        <dbReference type="Proteomes" id="UP000626109"/>
    </source>
</evidence>
<dbReference type="SUPFAM" id="SSF50729">
    <property type="entry name" value="PH domain-like"/>
    <property type="match status" value="1"/>
</dbReference>
<evidence type="ECO:0000259" key="2">
    <source>
        <dbReference type="SMART" id="SM00233"/>
    </source>
</evidence>
<dbReference type="AlphaFoldDB" id="A0A813JCJ2"/>
<gene>
    <name evidence="3" type="ORF">PGLA2088_LOCUS21045</name>
</gene>
<dbReference type="EMBL" id="CAJNNW010025716">
    <property type="protein sequence ID" value="CAE8678837.1"/>
    <property type="molecule type" value="Genomic_DNA"/>
</dbReference>
<proteinExistence type="predicted"/>
<accession>A0A813JCJ2</accession>
<dbReference type="Gene3D" id="2.30.29.30">
    <property type="entry name" value="Pleckstrin-homology domain (PH domain)/Phosphotyrosine-binding domain (PTB)"/>
    <property type="match status" value="1"/>
</dbReference>